<evidence type="ECO:0000313" key="3">
    <source>
        <dbReference type="Proteomes" id="UP000187181"/>
    </source>
</evidence>
<keyword evidence="1" id="KW-1133">Transmembrane helix</keyword>
<sequence>MYKNVLQAIDGIEIYPLISFTIFFLFFLGLLVYVALMRKEYVSNMSSLACADEDEDQTIGGNRQ</sequence>
<dbReference type="STRING" id="1317125.SAMN05444128_0805"/>
<name>A0A1R3WT98_9BACT</name>
<protein>
    <recommendedName>
        <fullName evidence="4">Cbb3-type cytochrome oxidase component FixQ</fullName>
    </recommendedName>
</protein>
<accession>A0A1R3WT98</accession>
<keyword evidence="1" id="KW-0812">Transmembrane</keyword>
<evidence type="ECO:0000313" key="2">
    <source>
        <dbReference type="EMBL" id="SIT79942.1"/>
    </source>
</evidence>
<gene>
    <name evidence="2" type="ORF">SAMN05444128_0805</name>
</gene>
<keyword evidence="3" id="KW-1185">Reference proteome</keyword>
<dbReference type="RefSeq" id="WP_076666182.1">
    <property type="nucleotide sequence ID" value="NZ_FTPP01000001.1"/>
</dbReference>
<feature type="transmembrane region" description="Helical" evidence="1">
    <location>
        <begin position="14"/>
        <end position="36"/>
    </location>
</feature>
<dbReference type="EMBL" id="FTPP01000001">
    <property type="protein sequence ID" value="SIT79942.1"/>
    <property type="molecule type" value="Genomic_DNA"/>
</dbReference>
<organism evidence="2 3">
    <name type="scientific">Pontibacter indicus</name>
    <dbReference type="NCBI Taxonomy" id="1317125"/>
    <lineage>
        <taxon>Bacteria</taxon>
        <taxon>Pseudomonadati</taxon>
        <taxon>Bacteroidota</taxon>
        <taxon>Cytophagia</taxon>
        <taxon>Cytophagales</taxon>
        <taxon>Hymenobacteraceae</taxon>
        <taxon>Pontibacter</taxon>
    </lineage>
</organism>
<evidence type="ECO:0000256" key="1">
    <source>
        <dbReference type="SAM" id="Phobius"/>
    </source>
</evidence>
<evidence type="ECO:0008006" key="4">
    <source>
        <dbReference type="Google" id="ProtNLM"/>
    </source>
</evidence>
<reference evidence="3" key="1">
    <citation type="submission" date="2017-01" db="EMBL/GenBank/DDBJ databases">
        <authorList>
            <person name="Varghese N."/>
            <person name="Submissions S."/>
        </authorList>
    </citation>
    <scope>NUCLEOTIDE SEQUENCE [LARGE SCALE GENOMIC DNA]</scope>
    <source>
        <strain evidence="3">LP100</strain>
    </source>
</reference>
<proteinExistence type="predicted"/>
<keyword evidence="1" id="KW-0472">Membrane</keyword>
<dbReference type="Proteomes" id="UP000187181">
    <property type="component" value="Unassembled WGS sequence"/>
</dbReference>
<dbReference type="AlphaFoldDB" id="A0A1R3WT98"/>
<dbReference type="OrthoDB" id="982086at2"/>